<name>A0A392TGJ3_9FABA</name>
<feature type="non-terminal residue" evidence="1">
    <location>
        <position position="1"/>
    </location>
</feature>
<dbReference type="Proteomes" id="UP000265520">
    <property type="component" value="Unassembled WGS sequence"/>
</dbReference>
<dbReference type="AlphaFoldDB" id="A0A392TGJ3"/>
<accession>A0A392TGJ3</accession>
<dbReference type="EMBL" id="LXQA010574473">
    <property type="protein sequence ID" value="MCI60052.1"/>
    <property type="molecule type" value="Genomic_DNA"/>
</dbReference>
<reference evidence="1 2" key="1">
    <citation type="journal article" date="2018" name="Front. Plant Sci.">
        <title>Red Clover (Trifolium pratense) and Zigzag Clover (T. medium) - A Picture of Genomic Similarities and Differences.</title>
        <authorList>
            <person name="Dluhosova J."/>
            <person name="Istvanek J."/>
            <person name="Nedelnik J."/>
            <person name="Repkova J."/>
        </authorList>
    </citation>
    <scope>NUCLEOTIDE SEQUENCE [LARGE SCALE GENOMIC DNA]</scope>
    <source>
        <strain evidence="2">cv. 10/8</strain>
        <tissue evidence="1">Leaf</tissue>
    </source>
</reference>
<organism evidence="1 2">
    <name type="scientific">Trifolium medium</name>
    <dbReference type="NCBI Taxonomy" id="97028"/>
    <lineage>
        <taxon>Eukaryota</taxon>
        <taxon>Viridiplantae</taxon>
        <taxon>Streptophyta</taxon>
        <taxon>Embryophyta</taxon>
        <taxon>Tracheophyta</taxon>
        <taxon>Spermatophyta</taxon>
        <taxon>Magnoliopsida</taxon>
        <taxon>eudicotyledons</taxon>
        <taxon>Gunneridae</taxon>
        <taxon>Pentapetalae</taxon>
        <taxon>rosids</taxon>
        <taxon>fabids</taxon>
        <taxon>Fabales</taxon>
        <taxon>Fabaceae</taxon>
        <taxon>Papilionoideae</taxon>
        <taxon>50 kb inversion clade</taxon>
        <taxon>NPAAA clade</taxon>
        <taxon>Hologalegina</taxon>
        <taxon>IRL clade</taxon>
        <taxon>Trifolieae</taxon>
        <taxon>Trifolium</taxon>
    </lineage>
</organism>
<sequence>AMRVAEDVVKNKGKSRVQLGLKEFKETEIRSSVSGAEITLTQSNIAHMLVCDV</sequence>
<evidence type="ECO:0000313" key="1">
    <source>
        <dbReference type="EMBL" id="MCI60052.1"/>
    </source>
</evidence>
<proteinExistence type="predicted"/>
<protein>
    <submittedName>
        <fullName evidence="1">Uncharacterized protein</fullName>
    </submittedName>
</protein>
<evidence type="ECO:0000313" key="2">
    <source>
        <dbReference type="Proteomes" id="UP000265520"/>
    </source>
</evidence>
<keyword evidence="2" id="KW-1185">Reference proteome</keyword>
<comment type="caution">
    <text evidence="1">The sequence shown here is derived from an EMBL/GenBank/DDBJ whole genome shotgun (WGS) entry which is preliminary data.</text>
</comment>